<dbReference type="OrthoDB" id="9807923at2"/>
<accession>A0A3E1R659</accession>
<dbReference type="CDD" id="cd07818">
    <property type="entry name" value="SRPBCC_1"/>
    <property type="match status" value="1"/>
</dbReference>
<dbReference type="AlphaFoldDB" id="A0A3E1R659"/>
<dbReference type="Proteomes" id="UP000260665">
    <property type="component" value="Unassembled WGS sequence"/>
</dbReference>
<dbReference type="EMBL" id="QFZK01000029">
    <property type="protein sequence ID" value="RFO94856.1"/>
    <property type="molecule type" value="Genomic_DNA"/>
</dbReference>
<sequence length="182" mass="19989">MVTLVLWAVLALVGLVLVVAAGRPDTFRVERSLLLPASGEQVLAQLQDFRRWAAWSPWEHIDPTMQRSYSGLDSGVGAVYAWTATGKAGAGRMQIREVEAQRLLIQLDFSKPFVAHNMVEFTWSPQGTDTQLHWAMYGPSPFVSKLMGLVFNMDKMIGRDFEKGLANLAAVLQSQSGGAAPI</sequence>
<dbReference type="Pfam" id="PF10604">
    <property type="entry name" value="Polyketide_cyc2"/>
    <property type="match status" value="1"/>
</dbReference>
<organism evidence="1 2">
    <name type="scientific">Rhodoferax lacus</name>
    <dbReference type="NCBI Taxonomy" id="2184758"/>
    <lineage>
        <taxon>Bacteria</taxon>
        <taxon>Pseudomonadati</taxon>
        <taxon>Pseudomonadota</taxon>
        <taxon>Betaproteobacteria</taxon>
        <taxon>Burkholderiales</taxon>
        <taxon>Comamonadaceae</taxon>
        <taxon>Rhodoferax</taxon>
    </lineage>
</organism>
<dbReference type="InterPro" id="IPR023393">
    <property type="entry name" value="START-like_dom_sf"/>
</dbReference>
<dbReference type="SUPFAM" id="SSF55961">
    <property type="entry name" value="Bet v1-like"/>
    <property type="match status" value="1"/>
</dbReference>
<comment type="caution">
    <text evidence="1">The sequence shown here is derived from an EMBL/GenBank/DDBJ whole genome shotgun (WGS) entry which is preliminary data.</text>
</comment>
<name>A0A3E1R659_9BURK</name>
<dbReference type="Gene3D" id="3.30.530.20">
    <property type="match status" value="1"/>
</dbReference>
<keyword evidence="2" id="KW-1185">Reference proteome</keyword>
<dbReference type="InterPro" id="IPR019587">
    <property type="entry name" value="Polyketide_cyclase/dehydratase"/>
</dbReference>
<proteinExistence type="predicted"/>
<gene>
    <name evidence="1" type="ORF">DIC66_21490</name>
</gene>
<evidence type="ECO:0000313" key="1">
    <source>
        <dbReference type="EMBL" id="RFO94856.1"/>
    </source>
</evidence>
<protein>
    <submittedName>
        <fullName evidence="1">Polyketide cyclase</fullName>
    </submittedName>
</protein>
<reference evidence="1 2" key="1">
    <citation type="submission" date="2018-05" db="EMBL/GenBank/DDBJ databases">
        <title>Rhodoferax soyangensis sp.nov., isolated from an oligotrophic freshwater lake.</title>
        <authorList>
            <person name="Park M."/>
        </authorList>
    </citation>
    <scope>NUCLEOTIDE SEQUENCE [LARGE SCALE GENOMIC DNA]</scope>
    <source>
        <strain evidence="1 2">IMCC26218</strain>
    </source>
</reference>
<evidence type="ECO:0000313" key="2">
    <source>
        <dbReference type="Proteomes" id="UP000260665"/>
    </source>
</evidence>